<accession>A0A5C5Z7W3</accession>
<evidence type="ECO:0000313" key="4">
    <source>
        <dbReference type="Proteomes" id="UP000315010"/>
    </source>
</evidence>
<feature type="coiled-coil region" evidence="1">
    <location>
        <begin position="135"/>
        <end position="162"/>
    </location>
</feature>
<dbReference type="AlphaFoldDB" id="A0A5C5Z7W3"/>
<organism evidence="3 4">
    <name type="scientific">Novipirellula herctigrandis</name>
    <dbReference type="NCBI Taxonomy" id="2527986"/>
    <lineage>
        <taxon>Bacteria</taxon>
        <taxon>Pseudomonadati</taxon>
        <taxon>Planctomycetota</taxon>
        <taxon>Planctomycetia</taxon>
        <taxon>Pirellulales</taxon>
        <taxon>Pirellulaceae</taxon>
        <taxon>Novipirellula</taxon>
    </lineage>
</organism>
<keyword evidence="2" id="KW-0472">Membrane</keyword>
<reference evidence="3 4" key="1">
    <citation type="submission" date="2019-02" db="EMBL/GenBank/DDBJ databases">
        <title>Deep-cultivation of Planctomycetes and their phenomic and genomic characterization uncovers novel biology.</title>
        <authorList>
            <person name="Wiegand S."/>
            <person name="Jogler M."/>
            <person name="Boedeker C."/>
            <person name="Pinto D."/>
            <person name="Vollmers J."/>
            <person name="Rivas-Marin E."/>
            <person name="Kohn T."/>
            <person name="Peeters S.H."/>
            <person name="Heuer A."/>
            <person name="Rast P."/>
            <person name="Oberbeckmann S."/>
            <person name="Bunk B."/>
            <person name="Jeske O."/>
            <person name="Meyerdierks A."/>
            <person name="Storesund J.E."/>
            <person name="Kallscheuer N."/>
            <person name="Luecker S."/>
            <person name="Lage O.M."/>
            <person name="Pohl T."/>
            <person name="Merkel B.J."/>
            <person name="Hornburger P."/>
            <person name="Mueller R.-W."/>
            <person name="Bruemmer F."/>
            <person name="Labrenz M."/>
            <person name="Spormann A.M."/>
            <person name="Op Den Camp H."/>
            <person name="Overmann J."/>
            <person name="Amann R."/>
            <person name="Jetten M.S.M."/>
            <person name="Mascher T."/>
            <person name="Medema M.H."/>
            <person name="Devos D.P."/>
            <person name="Kaster A.-K."/>
            <person name="Ovreas L."/>
            <person name="Rohde M."/>
            <person name="Galperin M.Y."/>
            <person name="Jogler C."/>
        </authorList>
    </citation>
    <scope>NUCLEOTIDE SEQUENCE [LARGE SCALE GENOMIC DNA]</scope>
    <source>
        <strain evidence="3 4">CA13</strain>
    </source>
</reference>
<sequence>MSQSKRNRTKIELGHDAFLDIVANLVGVLIILVVVLGTQSSQVINEIKAKTESELVIDEANRTASDAQLGELGQVTMRAAAAQADSDRLEATIKQCDQNIAQRQQQRSVMLDLLSEAKAAWDAEKERFDKKATEMASRNREFEETKDQLAQLQGERERLEGEKQPVVAITHLPTPMAKTVFGDEIHFRLKANRLSVVPIERLIAEIKNDFERAAGGSRDGLVEAAVGPVRGYVARYEMAKSREMVSRGGQVGLATRISLVGMSVAPLNEPIGTPIQTMFQKGSDLDIELAGRDAATTTITVWVYPDSFAAFRHLKEHLYARGFAAAARPLPMDREITGGPQGSRSVAQ</sequence>
<evidence type="ECO:0000256" key="2">
    <source>
        <dbReference type="SAM" id="Phobius"/>
    </source>
</evidence>
<proteinExistence type="predicted"/>
<protein>
    <submittedName>
        <fullName evidence="3">Ribonuclease Y</fullName>
    </submittedName>
</protein>
<dbReference type="EMBL" id="SJPJ01000001">
    <property type="protein sequence ID" value="TWT83156.1"/>
    <property type="molecule type" value="Genomic_DNA"/>
</dbReference>
<keyword evidence="2" id="KW-1133">Transmembrane helix</keyword>
<feature type="transmembrane region" description="Helical" evidence="2">
    <location>
        <begin position="21"/>
        <end position="38"/>
    </location>
</feature>
<evidence type="ECO:0000256" key="1">
    <source>
        <dbReference type="SAM" id="Coils"/>
    </source>
</evidence>
<name>A0A5C5Z7W3_9BACT</name>
<keyword evidence="2" id="KW-0812">Transmembrane</keyword>
<dbReference type="RefSeq" id="WP_146400124.1">
    <property type="nucleotide sequence ID" value="NZ_SJPJ01000001.1"/>
</dbReference>
<keyword evidence="4" id="KW-1185">Reference proteome</keyword>
<evidence type="ECO:0000313" key="3">
    <source>
        <dbReference type="EMBL" id="TWT83156.1"/>
    </source>
</evidence>
<feature type="coiled-coil region" evidence="1">
    <location>
        <begin position="79"/>
        <end position="106"/>
    </location>
</feature>
<dbReference type="Proteomes" id="UP000315010">
    <property type="component" value="Unassembled WGS sequence"/>
</dbReference>
<dbReference type="OrthoDB" id="284128at2"/>
<comment type="caution">
    <text evidence="3">The sequence shown here is derived from an EMBL/GenBank/DDBJ whole genome shotgun (WGS) entry which is preliminary data.</text>
</comment>
<gene>
    <name evidence="3" type="primary">rny_1</name>
    <name evidence="3" type="ORF">CA13_46190</name>
</gene>
<keyword evidence="1" id="KW-0175">Coiled coil</keyword>